<reference evidence="2 3" key="1">
    <citation type="submission" date="2016-12" db="EMBL/GenBank/DDBJ databases">
        <title>Genome Mining:The Detection of Biosynthetic Gene Clusters to Aid in the Expression of Curamycin A produced by Streptomyces sp. strain CZA14.</title>
        <authorList>
            <person name="Durrell K.A."/>
            <person name="Kirby B.M."/>
            <person name="Khan W."/>
            <person name="Mthethwa T."/>
            <person name="Le Roes-Hill M."/>
        </authorList>
    </citation>
    <scope>NUCLEOTIDE SEQUENCE [LARGE SCALE GENOMIC DNA]</scope>
    <source>
        <strain evidence="2 3">CZA14</strain>
    </source>
</reference>
<dbReference type="Proteomes" id="UP000194266">
    <property type="component" value="Unassembled WGS sequence"/>
</dbReference>
<dbReference type="Gene3D" id="2.40.100.20">
    <property type="match status" value="1"/>
</dbReference>
<dbReference type="Pfam" id="PF18050">
    <property type="entry name" value="Cyclophil_like2"/>
    <property type="match status" value="1"/>
</dbReference>
<sequence>MNIGLTFDGHRVDAASNDSAAARDLAALLPLELSLADFQAQEKTADLPARLSTDGAPAGATPRAGDIAYYAPWGNLALYYRDAPYAEGLVVIGRMAPAGVAMLAEADHVTISQGG</sequence>
<evidence type="ECO:0000313" key="3">
    <source>
        <dbReference type="Proteomes" id="UP000194266"/>
    </source>
</evidence>
<evidence type="ECO:0000313" key="2">
    <source>
        <dbReference type="EMBL" id="OSZ61263.1"/>
    </source>
</evidence>
<proteinExistence type="predicted"/>
<gene>
    <name evidence="2" type="ORF">OQI_06490</name>
</gene>
<name>A0ABX3YMW4_9ACTN</name>
<protein>
    <recommendedName>
        <fullName evidence="1">Cyclophilin-like domain-containing protein</fullName>
    </recommendedName>
</protein>
<dbReference type="SUPFAM" id="SSF50891">
    <property type="entry name" value="Cyclophilin-like"/>
    <property type="match status" value="1"/>
</dbReference>
<dbReference type="EMBL" id="MRYD01000020">
    <property type="protein sequence ID" value="OSZ61263.1"/>
    <property type="molecule type" value="Genomic_DNA"/>
</dbReference>
<keyword evidence="3" id="KW-1185">Reference proteome</keyword>
<comment type="caution">
    <text evidence="2">The sequence shown here is derived from an EMBL/GenBank/DDBJ whole genome shotgun (WGS) entry which is preliminary data.</text>
</comment>
<dbReference type="InterPro" id="IPR029000">
    <property type="entry name" value="Cyclophilin-like_dom_sf"/>
</dbReference>
<evidence type="ECO:0000259" key="1">
    <source>
        <dbReference type="Pfam" id="PF18050"/>
    </source>
</evidence>
<accession>A0ABX3YMW4</accession>
<organism evidence="2 3">
    <name type="scientific">Streptomyces pharetrae CZA14</name>
    <dbReference type="NCBI Taxonomy" id="1144883"/>
    <lineage>
        <taxon>Bacteria</taxon>
        <taxon>Bacillati</taxon>
        <taxon>Actinomycetota</taxon>
        <taxon>Actinomycetes</taxon>
        <taxon>Kitasatosporales</taxon>
        <taxon>Streptomycetaceae</taxon>
        <taxon>Streptomyces</taxon>
    </lineage>
</organism>
<feature type="domain" description="Cyclophilin-like" evidence="1">
    <location>
        <begin position="5"/>
        <end position="109"/>
    </location>
</feature>
<dbReference type="InterPro" id="IPR041183">
    <property type="entry name" value="Cyclophilin-like"/>
</dbReference>